<dbReference type="AlphaFoldDB" id="A0A699ZGH1"/>
<dbReference type="GO" id="GO:0043295">
    <property type="term" value="F:glutathione binding"/>
    <property type="evidence" value="ECO:0007669"/>
    <property type="project" value="TreeGrafter"/>
</dbReference>
<evidence type="ECO:0000313" key="1">
    <source>
        <dbReference type="EMBL" id="GFH17994.1"/>
    </source>
</evidence>
<feature type="non-terminal residue" evidence="1">
    <location>
        <position position="1"/>
    </location>
</feature>
<dbReference type="PANTHER" id="PTHR11130:SF0">
    <property type="entry name" value="GLUTATHIONE SYNTHETASE"/>
    <property type="match status" value="1"/>
</dbReference>
<gene>
    <name evidence="1" type="ORF">HaLaN_14726</name>
</gene>
<dbReference type="EMBL" id="BLLF01001234">
    <property type="protein sequence ID" value="GFH17994.1"/>
    <property type="molecule type" value="Genomic_DNA"/>
</dbReference>
<dbReference type="GO" id="GO:0005829">
    <property type="term" value="C:cytosol"/>
    <property type="evidence" value="ECO:0007669"/>
    <property type="project" value="TreeGrafter"/>
</dbReference>
<protein>
    <submittedName>
        <fullName evidence="1">Glutathione synthetase</fullName>
    </submittedName>
</protein>
<dbReference type="GO" id="GO:0005524">
    <property type="term" value="F:ATP binding"/>
    <property type="evidence" value="ECO:0007669"/>
    <property type="project" value="InterPro"/>
</dbReference>
<dbReference type="GO" id="GO:0004363">
    <property type="term" value="F:glutathione synthase activity"/>
    <property type="evidence" value="ECO:0007669"/>
    <property type="project" value="InterPro"/>
</dbReference>
<dbReference type="Pfam" id="PF03917">
    <property type="entry name" value="GSH_synth_ATP"/>
    <property type="match status" value="1"/>
</dbReference>
<dbReference type="PANTHER" id="PTHR11130">
    <property type="entry name" value="GLUTATHIONE SYNTHETASE"/>
    <property type="match status" value="1"/>
</dbReference>
<organism evidence="1 2">
    <name type="scientific">Haematococcus lacustris</name>
    <name type="common">Green alga</name>
    <name type="synonym">Haematococcus pluvialis</name>
    <dbReference type="NCBI Taxonomy" id="44745"/>
    <lineage>
        <taxon>Eukaryota</taxon>
        <taxon>Viridiplantae</taxon>
        <taxon>Chlorophyta</taxon>
        <taxon>core chlorophytes</taxon>
        <taxon>Chlorophyceae</taxon>
        <taxon>CS clade</taxon>
        <taxon>Chlamydomonadales</taxon>
        <taxon>Haematococcaceae</taxon>
        <taxon>Haematococcus</taxon>
    </lineage>
</organism>
<dbReference type="Proteomes" id="UP000485058">
    <property type="component" value="Unassembled WGS sequence"/>
</dbReference>
<dbReference type="SUPFAM" id="SSF56059">
    <property type="entry name" value="Glutathione synthetase ATP-binding domain-like"/>
    <property type="match status" value="1"/>
</dbReference>
<evidence type="ECO:0000313" key="2">
    <source>
        <dbReference type="Proteomes" id="UP000485058"/>
    </source>
</evidence>
<reference evidence="1 2" key="1">
    <citation type="submission" date="2020-02" db="EMBL/GenBank/DDBJ databases">
        <title>Draft genome sequence of Haematococcus lacustris strain NIES-144.</title>
        <authorList>
            <person name="Morimoto D."/>
            <person name="Nakagawa S."/>
            <person name="Yoshida T."/>
            <person name="Sawayama S."/>
        </authorList>
    </citation>
    <scope>NUCLEOTIDE SEQUENCE [LARGE SCALE GENOMIC DNA]</scope>
    <source>
        <strain evidence="1 2">NIES-144</strain>
    </source>
</reference>
<dbReference type="InterPro" id="IPR005615">
    <property type="entry name" value="Glutathione_synthase"/>
</dbReference>
<comment type="caution">
    <text evidence="1">The sequence shown here is derived from an EMBL/GenBank/DDBJ whole genome shotgun (WGS) entry which is preliminary data.</text>
</comment>
<accession>A0A699ZGH1</accession>
<sequence length="74" mass="7926">KILPPPQRSVLVRAGQWSEADTLSELGVYGVFLRRGDQVLLNAEAGHLVRTKRADSNEGGVAAGFAVLDSPRLV</sequence>
<keyword evidence="2" id="KW-1185">Reference proteome</keyword>
<name>A0A699ZGH1_HAELA</name>
<dbReference type="Gene3D" id="3.30.470.20">
    <property type="entry name" value="ATP-grasp fold, B domain"/>
    <property type="match status" value="1"/>
</dbReference>
<proteinExistence type="predicted"/>